<gene>
    <name evidence="4" type="primary">ybhE</name>
    <name evidence="4" type="ORF">BGL_2c10280</name>
</gene>
<dbReference type="InterPro" id="IPR019405">
    <property type="entry name" value="Lactonase_7-beta_prop"/>
</dbReference>
<proteinExistence type="inferred from homology"/>
<dbReference type="GO" id="GO:0016853">
    <property type="term" value="F:isomerase activity"/>
    <property type="evidence" value="ECO:0007669"/>
    <property type="project" value="UniProtKB-KW"/>
</dbReference>
<dbReference type="HOGENOM" id="CLU_038716_2_0_4"/>
<reference evidence="4 5" key="2">
    <citation type="journal article" date="2016" name="Appl. Microbiol. Biotechnol.">
        <title>Mutations improving production and secretion of extracellular lipase by Burkholderia glumae PG1.</title>
        <authorList>
            <person name="Knapp A."/>
            <person name="Voget S."/>
            <person name="Gao R."/>
            <person name="Zaburannyi N."/>
            <person name="Krysciak D."/>
            <person name="Breuer M."/>
            <person name="Hauer B."/>
            <person name="Streit W.R."/>
            <person name="Muller R."/>
            <person name="Daniel R."/>
            <person name="Jaeger K.E."/>
        </authorList>
    </citation>
    <scope>NUCLEOTIDE SEQUENCE [LARGE SCALE GENOMIC DNA]</scope>
    <source>
        <strain evidence="4 5">PG1</strain>
    </source>
</reference>
<reference evidence="5" key="1">
    <citation type="submission" date="2011-03" db="EMBL/GenBank/DDBJ databases">
        <authorList>
            <person name="Voget S."/>
            <person name="Streit W.R."/>
            <person name="Jaeger K.E."/>
            <person name="Daniel R."/>
        </authorList>
    </citation>
    <scope>NUCLEOTIDE SEQUENCE [LARGE SCALE GENOMIC DNA]</scope>
    <source>
        <strain evidence="5">PG1</strain>
    </source>
</reference>
<dbReference type="Proteomes" id="UP000031838">
    <property type="component" value="Chromosome 2"/>
</dbReference>
<comment type="similarity">
    <text evidence="1">Belongs to the cycloisomerase 2 family.</text>
</comment>
<dbReference type="GO" id="GO:0017057">
    <property type="term" value="F:6-phosphogluconolactonase activity"/>
    <property type="evidence" value="ECO:0007669"/>
    <property type="project" value="TreeGrafter"/>
</dbReference>
<name>A0A0B6SA14_BURPL</name>
<dbReference type="KEGG" id="bpla:bpln_2g11150"/>
<dbReference type="Gene3D" id="2.130.10.10">
    <property type="entry name" value="YVTN repeat-like/Quinoprotein amine dehydrogenase"/>
    <property type="match status" value="1"/>
</dbReference>
<evidence type="ECO:0000313" key="5">
    <source>
        <dbReference type="Proteomes" id="UP000031838"/>
    </source>
</evidence>
<keyword evidence="2" id="KW-0119">Carbohydrate metabolism</keyword>
<keyword evidence="5" id="KW-1185">Reference proteome</keyword>
<keyword evidence="3" id="KW-0732">Signal</keyword>
<feature type="chain" id="PRO_5002122332" evidence="3">
    <location>
        <begin position="29"/>
        <end position="369"/>
    </location>
</feature>
<dbReference type="InterPro" id="IPR050282">
    <property type="entry name" value="Cycloisomerase_2"/>
</dbReference>
<organism evidence="4 5">
    <name type="scientific">Burkholderia plantarii</name>
    <dbReference type="NCBI Taxonomy" id="41899"/>
    <lineage>
        <taxon>Bacteria</taxon>
        <taxon>Pseudomonadati</taxon>
        <taxon>Pseudomonadota</taxon>
        <taxon>Betaproteobacteria</taxon>
        <taxon>Burkholderiales</taxon>
        <taxon>Burkholderiaceae</taxon>
        <taxon>Burkholderia</taxon>
    </lineage>
</organism>
<evidence type="ECO:0000256" key="3">
    <source>
        <dbReference type="SAM" id="SignalP"/>
    </source>
</evidence>
<dbReference type="EMBL" id="CP002581">
    <property type="protein sequence ID" value="AJK49106.1"/>
    <property type="molecule type" value="Genomic_DNA"/>
</dbReference>
<dbReference type="KEGG" id="bgp:BGL_2c10280"/>
<dbReference type="RefSeq" id="WP_042627629.1">
    <property type="nucleotide sequence ID" value="NZ_BSTO01000001.1"/>
</dbReference>
<keyword evidence="2" id="KW-0313">Glucose metabolism</keyword>
<accession>A0A0B6SA14</accession>
<dbReference type="InterPro" id="IPR015943">
    <property type="entry name" value="WD40/YVTN_repeat-like_dom_sf"/>
</dbReference>
<dbReference type="AlphaFoldDB" id="A0A0B6SA14"/>
<protein>
    <submittedName>
        <fullName evidence="4">Putative isomerase YbhE</fullName>
    </submittedName>
</protein>
<evidence type="ECO:0000313" key="4">
    <source>
        <dbReference type="EMBL" id="AJK49106.1"/>
    </source>
</evidence>
<dbReference type="PANTHER" id="PTHR30344:SF1">
    <property type="entry name" value="6-PHOSPHOGLUCONOLACTONASE"/>
    <property type="match status" value="1"/>
</dbReference>
<evidence type="ECO:0000256" key="2">
    <source>
        <dbReference type="ARBA" id="ARBA00022526"/>
    </source>
</evidence>
<keyword evidence="4" id="KW-0413">Isomerase</keyword>
<sequence length="369" mass="39100">MKNRRAPRVLVAAISLASTLAMVAAAHAATYAYVSNADSHDISVLRLDTGSGAVTPVETVDVGGTVMPMALSPDHRRLYAGIRSQPYRVLSFAPNPLDGRLTQLGSAPLANSMPFISTDATGRYLLSASYDGNLLAVNSIGADGVAGPVQQTIPTGPKAHAILTTPDNRVAFASVLGADAWLRLGFDAATGRLTPDATPGYALPPHSGPRHFRFAPDGRFVYLIDELDGKLHVLAFDRDHDRARPVQTVSILPAGFGAQTPWGADLHLTPDGRFLYVSERTSSTLGIYRVDQGNGHLTRIGTVPTEKQPRGFAIDPSGRYLLAVGQLSTALRTYRIDRATGALTALGETPVGKGANWVEIVDFPGSNAD</sequence>
<dbReference type="GO" id="GO:0006006">
    <property type="term" value="P:glucose metabolic process"/>
    <property type="evidence" value="ECO:0007669"/>
    <property type="project" value="UniProtKB-KW"/>
</dbReference>
<dbReference type="PANTHER" id="PTHR30344">
    <property type="entry name" value="6-PHOSPHOGLUCONOLACTONASE-RELATED"/>
    <property type="match status" value="1"/>
</dbReference>
<dbReference type="Pfam" id="PF10282">
    <property type="entry name" value="Lactonase"/>
    <property type="match status" value="1"/>
</dbReference>
<dbReference type="SUPFAM" id="SSF51004">
    <property type="entry name" value="C-terminal (heme d1) domain of cytochrome cd1-nitrite reductase"/>
    <property type="match status" value="1"/>
</dbReference>
<dbReference type="InterPro" id="IPR011048">
    <property type="entry name" value="Haem_d1_sf"/>
</dbReference>
<feature type="signal peptide" evidence="3">
    <location>
        <begin position="1"/>
        <end position="28"/>
    </location>
</feature>
<dbReference type="GO" id="GO:0005829">
    <property type="term" value="C:cytosol"/>
    <property type="evidence" value="ECO:0007669"/>
    <property type="project" value="TreeGrafter"/>
</dbReference>
<evidence type="ECO:0000256" key="1">
    <source>
        <dbReference type="ARBA" id="ARBA00005564"/>
    </source>
</evidence>